<dbReference type="Gene3D" id="3.30.565.10">
    <property type="entry name" value="Histidine kinase-like ATPase, C-terminal domain"/>
    <property type="match status" value="1"/>
</dbReference>
<feature type="transmembrane region" description="Helical" evidence="12">
    <location>
        <begin position="159"/>
        <end position="177"/>
    </location>
</feature>
<dbReference type="Pfam" id="PF00672">
    <property type="entry name" value="HAMP"/>
    <property type="match status" value="1"/>
</dbReference>
<keyword evidence="8 12" id="KW-1133">Transmembrane helix</keyword>
<dbReference type="PROSITE" id="PS50885">
    <property type="entry name" value="HAMP"/>
    <property type="match status" value="1"/>
</dbReference>
<dbReference type="PANTHER" id="PTHR45436">
    <property type="entry name" value="SENSOR HISTIDINE KINASE YKOH"/>
    <property type="match status" value="1"/>
</dbReference>
<dbReference type="SUPFAM" id="SSF55874">
    <property type="entry name" value="ATPase domain of HSP90 chaperone/DNA topoisomerase II/histidine kinase"/>
    <property type="match status" value="1"/>
</dbReference>
<dbReference type="InterPro" id="IPR005467">
    <property type="entry name" value="His_kinase_dom"/>
</dbReference>
<dbReference type="Gene3D" id="1.10.287.130">
    <property type="match status" value="1"/>
</dbReference>
<dbReference type="GO" id="GO:0005886">
    <property type="term" value="C:plasma membrane"/>
    <property type="evidence" value="ECO:0007669"/>
    <property type="project" value="TreeGrafter"/>
</dbReference>
<dbReference type="EC" id="2.7.13.3" evidence="3"/>
<dbReference type="PRINTS" id="PR00344">
    <property type="entry name" value="BCTRLSENSOR"/>
</dbReference>
<evidence type="ECO:0000256" key="3">
    <source>
        <dbReference type="ARBA" id="ARBA00012438"/>
    </source>
</evidence>
<evidence type="ECO:0000256" key="8">
    <source>
        <dbReference type="ARBA" id="ARBA00022989"/>
    </source>
</evidence>
<dbReference type="InterPro" id="IPR036890">
    <property type="entry name" value="HATPase_C_sf"/>
</dbReference>
<dbReference type="SMART" id="SM00387">
    <property type="entry name" value="HATPase_c"/>
    <property type="match status" value="1"/>
</dbReference>
<comment type="subcellular location">
    <subcellularLocation>
        <location evidence="2">Membrane</location>
    </subcellularLocation>
</comment>
<evidence type="ECO:0000259" key="13">
    <source>
        <dbReference type="PROSITE" id="PS50109"/>
    </source>
</evidence>
<evidence type="ECO:0000256" key="12">
    <source>
        <dbReference type="SAM" id="Phobius"/>
    </source>
</evidence>
<dbReference type="InterPro" id="IPR003660">
    <property type="entry name" value="HAMP_dom"/>
</dbReference>
<gene>
    <name evidence="15" type="ORF">UFOPK1493_00898</name>
</gene>
<keyword evidence="4" id="KW-0597">Phosphoprotein</keyword>
<dbReference type="CDD" id="cd06225">
    <property type="entry name" value="HAMP"/>
    <property type="match status" value="1"/>
</dbReference>
<dbReference type="Pfam" id="PF02518">
    <property type="entry name" value="HATPase_c"/>
    <property type="match status" value="1"/>
</dbReference>
<reference evidence="15" key="1">
    <citation type="submission" date="2020-05" db="EMBL/GenBank/DDBJ databases">
        <authorList>
            <person name="Chiriac C."/>
            <person name="Salcher M."/>
            <person name="Ghai R."/>
            <person name="Kavagutti S V."/>
        </authorList>
    </citation>
    <scope>NUCLEOTIDE SEQUENCE</scope>
</reference>
<dbReference type="InterPro" id="IPR036097">
    <property type="entry name" value="HisK_dim/P_sf"/>
</dbReference>
<comment type="catalytic activity">
    <reaction evidence="1">
        <text>ATP + protein L-histidine = ADP + protein N-phospho-L-histidine.</text>
        <dbReference type="EC" id="2.7.13.3"/>
    </reaction>
</comment>
<sequence>MSLRVTFAVAMVTLAAAATIAVGAVSYLSTGRELRAQVDASLFDAAQRVASGMPIVPGRFPDDDRDGRYRSFTQILVQVIDADGDIVQSPRSGDLPVTERVLAVASGDQPRRSARQDVSIEGDRYRMLTVAINGGGAVQFARSLEETEAALDTIRNRTLVIVLGSSVAAALIGIVIAQRVTRRLIRLTDAATSVAASGDLDVKVPVDGCDETGRLGEAFNEMLSSLATSKRAQQQLVQDAGHELRTPLTSLRTNVRVMQRFDELAPASRERLLADVESETRELTSLVNELVELATDRRDDEVPATVALADVVSTVAERARRRSGREIVVRADDSRVVVRPMAAERAVSNLVENALKFSDGPVEIDVERGSVRVSDRGPGIDGDDLPRIFDRFYRSDAARALPGSGLGLAIVRDMAVAHGGSATAANRDGGGAVIGFTLPAVSDLPPPLA</sequence>
<evidence type="ECO:0000256" key="2">
    <source>
        <dbReference type="ARBA" id="ARBA00004370"/>
    </source>
</evidence>
<dbReference type="GO" id="GO:0000155">
    <property type="term" value="F:phosphorelay sensor kinase activity"/>
    <property type="evidence" value="ECO:0007669"/>
    <property type="project" value="InterPro"/>
</dbReference>
<dbReference type="SMART" id="SM00304">
    <property type="entry name" value="HAMP"/>
    <property type="match status" value="1"/>
</dbReference>
<organism evidence="15">
    <name type="scientific">freshwater metagenome</name>
    <dbReference type="NCBI Taxonomy" id="449393"/>
    <lineage>
        <taxon>unclassified sequences</taxon>
        <taxon>metagenomes</taxon>
        <taxon>ecological metagenomes</taxon>
    </lineage>
</organism>
<accession>A0A6J6CGJ5</accession>
<keyword evidence="9" id="KW-0902">Two-component regulatory system</keyword>
<dbReference type="InterPro" id="IPR003594">
    <property type="entry name" value="HATPase_dom"/>
</dbReference>
<dbReference type="SUPFAM" id="SSF47384">
    <property type="entry name" value="Homodimeric domain of signal transducing histidine kinase"/>
    <property type="match status" value="1"/>
</dbReference>
<dbReference type="CDD" id="cd00075">
    <property type="entry name" value="HATPase"/>
    <property type="match status" value="1"/>
</dbReference>
<keyword evidence="11" id="KW-0175">Coiled coil</keyword>
<dbReference type="SUPFAM" id="SSF158472">
    <property type="entry name" value="HAMP domain-like"/>
    <property type="match status" value="1"/>
</dbReference>
<dbReference type="InterPro" id="IPR050428">
    <property type="entry name" value="TCS_sensor_his_kinase"/>
</dbReference>
<dbReference type="Pfam" id="PF00512">
    <property type="entry name" value="HisKA"/>
    <property type="match status" value="1"/>
</dbReference>
<dbReference type="SMART" id="SM00388">
    <property type="entry name" value="HisKA"/>
    <property type="match status" value="1"/>
</dbReference>
<feature type="domain" description="HAMP" evidence="14">
    <location>
        <begin position="178"/>
        <end position="231"/>
    </location>
</feature>
<keyword evidence="10 12" id="KW-0472">Membrane</keyword>
<dbReference type="Gene3D" id="6.10.340.10">
    <property type="match status" value="1"/>
</dbReference>
<evidence type="ECO:0000256" key="7">
    <source>
        <dbReference type="ARBA" id="ARBA00022777"/>
    </source>
</evidence>
<evidence type="ECO:0000256" key="11">
    <source>
        <dbReference type="SAM" id="Coils"/>
    </source>
</evidence>
<dbReference type="PROSITE" id="PS50109">
    <property type="entry name" value="HIS_KIN"/>
    <property type="match status" value="1"/>
</dbReference>
<evidence type="ECO:0000313" key="15">
    <source>
        <dbReference type="EMBL" id="CAB4548958.1"/>
    </source>
</evidence>
<keyword evidence="5" id="KW-0808">Transferase</keyword>
<feature type="domain" description="Histidine kinase" evidence="13">
    <location>
        <begin position="239"/>
        <end position="442"/>
    </location>
</feature>
<evidence type="ECO:0000256" key="10">
    <source>
        <dbReference type="ARBA" id="ARBA00023136"/>
    </source>
</evidence>
<name>A0A6J6CGJ5_9ZZZZ</name>
<evidence type="ECO:0000259" key="14">
    <source>
        <dbReference type="PROSITE" id="PS50885"/>
    </source>
</evidence>
<protein>
    <recommendedName>
        <fullName evidence="3">histidine kinase</fullName>
        <ecNumber evidence="3">2.7.13.3</ecNumber>
    </recommendedName>
</protein>
<dbReference type="PANTHER" id="PTHR45436:SF5">
    <property type="entry name" value="SENSOR HISTIDINE KINASE TRCS"/>
    <property type="match status" value="1"/>
</dbReference>
<proteinExistence type="predicted"/>
<dbReference type="AlphaFoldDB" id="A0A6J6CGJ5"/>
<evidence type="ECO:0000256" key="4">
    <source>
        <dbReference type="ARBA" id="ARBA00022553"/>
    </source>
</evidence>
<keyword evidence="7" id="KW-0418">Kinase</keyword>
<evidence type="ECO:0000256" key="5">
    <source>
        <dbReference type="ARBA" id="ARBA00022679"/>
    </source>
</evidence>
<dbReference type="EMBL" id="CAEZSR010000022">
    <property type="protein sequence ID" value="CAB4548958.1"/>
    <property type="molecule type" value="Genomic_DNA"/>
</dbReference>
<evidence type="ECO:0000256" key="1">
    <source>
        <dbReference type="ARBA" id="ARBA00000085"/>
    </source>
</evidence>
<evidence type="ECO:0000256" key="6">
    <source>
        <dbReference type="ARBA" id="ARBA00022692"/>
    </source>
</evidence>
<dbReference type="CDD" id="cd00082">
    <property type="entry name" value="HisKA"/>
    <property type="match status" value="1"/>
</dbReference>
<dbReference type="InterPro" id="IPR004358">
    <property type="entry name" value="Sig_transdc_His_kin-like_C"/>
</dbReference>
<feature type="coiled-coil region" evidence="11">
    <location>
        <begin position="269"/>
        <end position="296"/>
    </location>
</feature>
<evidence type="ECO:0000256" key="9">
    <source>
        <dbReference type="ARBA" id="ARBA00023012"/>
    </source>
</evidence>
<keyword evidence="6 12" id="KW-0812">Transmembrane</keyword>
<dbReference type="InterPro" id="IPR003661">
    <property type="entry name" value="HisK_dim/P_dom"/>
</dbReference>